<sequence>MKQQLHNYDNVTAHNVIKQLMLKGEKLNIGFFTDINYHSCVWIEARTIKAFKYIVFPSNLQWLLTYITTGEIEDIEANPTGIGVEEEYIQDAQMYMLKMFVECKAPIQFTPLSLDRSQYITAIAPYEYGKVIFKVKRTNELLKYLRDKNAVI</sequence>
<accession>A0AAQ0LKS7</accession>
<organism evidence="1 2">
    <name type="scientific">Bacteroides intestinalis</name>
    <dbReference type="NCBI Taxonomy" id="329854"/>
    <lineage>
        <taxon>Bacteria</taxon>
        <taxon>Pseudomonadati</taxon>
        <taxon>Bacteroidota</taxon>
        <taxon>Bacteroidia</taxon>
        <taxon>Bacteroidales</taxon>
        <taxon>Bacteroidaceae</taxon>
        <taxon>Bacteroides</taxon>
    </lineage>
</organism>
<proteinExistence type="predicted"/>
<dbReference type="AlphaFoldDB" id="A0AAQ0LKS7"/>
<reference evidence="1 2" key="1">
    <citation type="submission" date="2018-08" db="EMBL/GenBank/DDBJ databases">
        <title>A genome reference for cultivated species of the human gut microbiota.</title>
        <authorList>
            <person name="Zou Y."/>
            <person name="Xue W."/>
            <person name="Luo G."/>
        </authorList>
    </citation>
    <scope>NUCLEOTIDE SEQUENCE [LARGE SCALE GENOMIC DNA]</scope>
    <source>
        <strain evidence="1 2">AF19-10AC</strain>
    </source>
</reference>
<evidence type="ECO:0000313" key="2">
    <source>
        <dbReference type="Proteomes" id="UP000284772"/>
    </source>
</evidence>
<dbReference type="EMBL" id="QRWT01000030">
    <property type="protein sequence ID" value="RGT47307.1"/>
    <property type="molecule type" value="Genomic_DNA"/>
</dbReference>
<gene>
    <name evidence="1" type="ORF">DWX27_19475</name>
</gene>
<dbReference type="Proteomes" id="UP000284772">
    <property type="component" value="Unassembled WGS sequence"/>
</dbReference>
<name>A0AAQ0LKS7_9BACE</name>
<evidence type="ECO:0000313" key="1">
    <source>
        <dbReference type="EMBL" id="RGT47307.1"/>
    </source>
</evidence>
<protein>
    <submittedName>
        <fullName evidence="1">Uncharacterized protein</fullName>
    </submittedName>
</protein>
<comment type="caution">
    <text evidence="1">The sequence shown here is derived from an EMBL/GenBank/DDBJ whole genome shotgun (WGS) entry which is preliminary data.</text>
</comment>
<dbReference type="RefSeq" id="WP_118448811.1">
    <property type="nucleotide sequence ID" value="NZ_QRWT01000030.1"/>
</dbReference>